<dbReference type="InterPro" id="IPR009057">
    <property type="entry name" value="Homeodomain-like_sf"/>
</dbReference>
<sequence length="94" mass="11014">MWDGMPTQVEFVEPVGRDGCSVLRYDWVMRYGQRGGYTPAEQERRELVRLKAAERFAAGEPTKAIAGDLRIDERTVRRWNGRCQVKWDTVLLRR</sequence>
<comment type="caution">
    <text evidence="1">The sequence shown here is derived from an EMBL/GenBank/DDBJ whole genome shotgun (WGS) entry which is preliminary data.</text>
</comment>
<protein>
    <recommendedName>
        <fullName evidence="3">Homeodomain-like domain-containing protein</fullName>
    </recommendedName>
</protein>
<dbReference type="AlphaFoldDB" id="A0A8J3WB21"/>
<name>A0A8J3WB21_PLARO</name>
<keyword evidence="2" id="KW-1185">Reference proteome</keyword>
<evidence type="ECO:0000313" key="2">
    <source>
        <dbReference type="Proteomes" id="UP000655044"/>
    </source>
</evidence>
<proteinExistence type="predicted"/>
<evidence type="ECO:0008006" key="3">
    <source>
        <dbReference type="Google" id="ProtNLM"/>
    </source>
</evidence>
<gene>
    <name evidence="1" type="ORF">Pro02_08960</name>
</gene>
<organism evidence="1 2">
    <name type="scientific">Planobispora rosea</name>
    <dbReference type="NCBI Taxonomy" id="35762"/>
    <lineage>
        <taxon>Bacteria</taxon>
        <taxon>Bacillati</taxon>
        <taxon>Actinomycetota</taxon>
        <taxon>Actinomycetes</taxon>
        <taxon>Streptosporangiales</taxon>
        <taxon>Streptosporangiaceae</taxon>
        <taxon>Planobispora</taxon>
    </lineage>
</organism>
<dbReference type="EMBL" id="BOOI01000008">
    <property type="protein sequence ID" value="GIH82488.1"/>
    <property type="molecule type" value="Genomic_DNA"/>
</dbReference>
<dbReference type="SUPFAM" id="SSF46689">
    <property type="entry name" value="Homeodomain-like"/>
    <property type="match status" value="1"/>
</dbReference>
<accession>A0A8J3WB21</accession>
<dbReference type="Pfam" id="PF13384">
    <property type="entry name" value="HTH_23"/>
    <property type="match status" value="1"/>
</dbReference>
<evidence type="ECO:0000313" key="1">
    <source>
        <dbReference type="EMBL" id="GIH82488.1"/>
    </source>
</evidence>
<dbReference type="Proteomes" id="UP000655044">
    <property type="component" value="Unassembled WGS sequence"/>
</dbReference>
<reference evidence="1" key="1">
    <citation type="submission" date="2021-01" db="EMBL/GenBank/DDBJ databases">
        <title>Whole genome shotgun sequence of Planobispora rosea NBRC 15558.</title>
        <authorList>
            <person name="Komaki H."/>
            <person name="Tamura T."/>
        </authorList>
    </citation>
    <scope>NUCLEOTIDE SEQUENCE</scope>
    <source>
        <strain evidence="1">NBRC 15558</strain>
    </source>
</reference>